<organism evidence="1 2">
    <name type="scientific">Variovorax ginsengisoli</name>
    <dbReference type="NCBI Taxonomy" id="363844"/>
    <lineage>
        <taxon>Bacteria</taxon>
        <taxon>Pseudomonadati</taxon>
        <taxon>Pseudomonadota</taxon>
        <taxon>Betaproteobacteria</taxon>
        <taxon>Burkholderiales</taxon>
        <taxon>Comamonadaceae</taxon>
        <taxon>Variovorax</taxon>
    </lineage>
</organism>
<dbReference type="InterPro" id="IPR007607">
    <property type="entry name" value="BacA/B"/>
</dbReference>
<protein>
    <submittedName>
        <fullName evidence="1">Polymer-forming cytoskeletal protein</fullName>
    </submittedName>
</protein>
<gene>
    <name evidence="1" type="ORF">Q2T77_29275</name>
</gene>
<comment type="caution">
    <text evidence="1">The sequence shown here is derived from an EMBL/GenBank/DDBJ whole genome shotgun (WGS) entry which is preliminary data.</text>
</comment>
<evidence type="ECO:0000313" key="1">
    <source>
        <dbReference type="EMBL" id="MDO1536384.1"/>
    </source>
</evidence>
<dbReference type="Pfam" id="PF04519">
    <property type="entry name" value="Bactofilin"/>
    <property type="match status" value="1"/>
</dbReference>
<proteinExistence type="predicted"/>
<evidence type="ECO:0000313" key="2">
    <source>
        <dbReference type="Proteomes" id="UP001169027"/>
    </source>
</evidence>
<accession>A0ABT8SBU0</accession>
<reference evidence="1" key="1">
    <citation type="submission" date="2023-06" db="EMBL/GenBank/DDBJ databases">
        <authorList>
            <person name="Jiang Y."/>
            <person name="Liu Q."/>
        </authorList>
    </citation>
    <scope>NUCLEOTIDE SEQUENCE</scope>
    <source>
        <strain evidence="1">CGMCC 1.12090</strain>
    </source>
</reference>
<name>A0ABT8SBU0_9BURK</name>
<dbReference type="RefSeq" id="WP_301814414.1">
    <property type="nucleotide sequence ID" value="NZ_JAUJZH010000027.1"/>
</dbReference>
<sequence>MKPAPLSAHASAHPDAEQTVSTLRLTIDAHAIGMVIPPNAVFDGTLKIDFGVVIYGTFRGTLECSKGTVIIAPGAHFSGRLTAERIAVAGKVGDPAKAAKDSALLIASEDLQIGDGADIHAVIRAPLFNIPMGAKTNSSVIKSMLGTKAG</sequence>
<keyword evidence="2" id="KW-1185">Reference proteome</keyword>
<dbReference type="Proteomes" id="UP001169027">
    <property type="component" value="Unassembled WGS sequence"/>
</dbReference>
<dbReference type="EMBL" id="JAUKVY010000027">
    <property type="protein sequence ID" value="MDO1536384.1"/>
    <property type="molecule type" value="Genomic_DNA"/>
</dbReference>